<dbReference type="PANTHER" id="PTHR34824:SF1">
    <property type="entry name" value="HEAT-INDUCIBLE TRANSCRIPTION REPRESSOR HRCA"/>
    <property type="match status" value="1"/>
</dbReference>
<accession>A0A0V8EU30</accession>
<dbReference type="InterPro" id="IPR036388">
    <property type="entry name" value="WH-like_DNA-bd_sf"/>
</dbReference>
<dbReference type="NCBIfam" id="TIGR00331">
    <property type="entry name" value="hrcA"/>
    <property type="match status" value="1"/>
</dbReference>
<dbReference type="InterPro" id="IPR023120">
    <property type="entry name" value="WHTH_transcript_rep_HrcA_IDD"/>
</dbReference>
<proteinExistence type="inferred from homology"/>
<dbReference type="InterPro" id="IPR002571">
    <property type="entry name" value="HrcA"/>
</dbReference>
<dbReference type="SUPFAM" id="SSF46785">
    <property type="entry name" value="Winged helix' DNA-binding domain"/>
    <property type="match status" value="1"/>
</dbReference>
<dbReference type="InterPro" id="IPR021153">
    <property type="entry name" value="HrcA_C"/>
</dbReference>
<evidence type="ECO:0000256" key="1">
    <source>
        <dbReference type="ARBA" id="ARBA00022491"/>
    </source>
</evidence>
<keyword evidence="2 5" id="KW-0805">Transcription regulation</keyword>
<comment type="similarity">
    <text evidence="5">Belongs to the HrcA family.</text>
</comment>
<feature type="domain" description="Heat-inducible transcription repressor HrcA C-terminal" evidence="6">
    <location>
        <begin position="141"/>
        <end position="354"/>
    </location>
</feature>
<sequence>MLKQKKLVDTKQKSKAQEIFELAKEVLPNFLSVEKGVVMITERQRQILNLIVSLYAKEHTPIGSKSLLDSIQASSATIRNDMKVLEKLGLIQKEHTSSGRVPSVSGYKYFVENVIQLDEFSQNDLFKVMKAFDGDFYRLSDLFKTAAKSLSGLTGLTSFVLNAPQRDQQLVSFEMVMLDSHSVLSVITLGTGEVRTNQFILPKSMTEADLAVFSNLVKERLVGKKVIDIHYTLRTEIPQIVQRYFKVTSEVLQLFESIFDDLFKERLTVAGRKNIFDYATDNLAELYKLFSDDERMLHEIREITNNDEMRAVKFDNDEKYMKNLTIISQKFVIPYRGFGTLTVVGPVEMDYQRTLSVLDLVAKVLTMKLSDYYRYLDGNHYEISK</sequence>
<dbReference type="Pfam" id="PF03444">
    <property type="entry name" value="WHD_HrcA"/>
    <property type="match status" value="1"/>
</dbReference>
<dbReference type="GO" id="GO:0003677">
    <property type="term" value="F:DNA binding"/>
    <property type="evidence" value="ECO:0007669"/>
    <property type="project" value="InterPro"/>
</dbReference>
<dbReference type="SUPFAM" id="SSF55781">
    <property type="entry name" value="GAF domain-like"/>
    <property type="match status" value="1"/>
</dbReference>
<keyword evidence="1 5" id="KW-0678">Repressor</keyword>
<dbReference type="EMBL" id="LKLW01000071">
    <property type="protein sequence ID" value="KSU27460.1"/>
    <property type="molecule type" value="Genomic_DNA"/>
</dbReference>
<evidence type="ECO:0000256" key="3">
    <source>
        <dbReference type="ARBA" id="ARBA00023016"/>
    </source>
</evidence>
<dbReference type="PANTHER" id="PTHR34824">
    <property type="entry name" value="HEAT-INDUCIBLE TRANSCRIPTION REPRESSOR HRCA"/>
    <property type="match status" value="1"/>
</dbReference>
<dbReference type="InterPro" id="IPR005104">
    <property type="entry name" value="WHTH_HrcA_DNA-bd"/>
</dbReference>
<dbReference type="InterPro" id="IPR029016">
    <property type="entry name" value="GAF-like_dom_sf"/>
</dbReference>
<keyword evidence="4 5" id="KW-0804">Transcription</keyword>
<evidence type="ECO:0000313" key="8">
    <source>
        <dbReference type="EMBL" id="KSU27460.1"/>
    </source>
</evidence>
<name>A0A0V8EU30_LACLL</name>
<gene>
    <name evidence="5" type="primary">hrcA</name>
    <name evidence="8" type="ORF">N42_1039</name>
</gene>
<evidence type="ECO:0000256" key="4">
    <source>
        <dbReference type="ARBA" id="ARBA00023163"/>
    </source>
</evidence>
<feature type="domain" description="Winged helix-turn-helix transcription repressor HrcA DNA-binding" evidence="7">
    <location>
        <begin position="40"/>
        <end position="108"/>
    </location>
</feature>
<dbReference type="Pfam" id="PF01628">
    <property type="entry name" value="HrcA"/>
    <property type="match status" value="1"/>
</dbReference>
<comment type="function">
    <text evidence="5">Negative regulator of class I heat shock genes (grpE-dnaK-dnaJ and groELS operons). Prevents heat-shock induction of these operons.</text>
</comment>
<dbReference type="PIRSF" id="PIRSF005485">
    <property type="entry name" value="HrcA"/>
    <property type="match status" value="1"/>
</dbReference>
<dbReference type="PATRIC" id="fig|1360.115.peg.2059"/>
<evidence type="ECO:0000256" key="5">
    <source>
        <dbReference type="HAMAP-Rule" id="MF_00081"/>
    </source>
</evidence>
<evidence type="ECO:0000313" key="9">
    <source>
        <dbReference type="Proteomes" id="UP000052991"/>
    </source>
</evidence>
<dbReference type="Gene3D" id="3.30.390.60">
    <property type="entry name" value="Heat-inducible transcription repressor hrca homolog, domain 3"/>
    <property type="match status" value="1"/>
</dbReference>
<dbReference type="Gene3D" id="3.30.450.40">
    <property type="match status" value="1"/>
</dbReference>
<organism evidence="8 9">
    <name type="scientific">Lactococcus lactis subsp. lactis</name>
    <name type="common">Streptococcus lactis</name>
    <dbReference type="NCBI Taxonomy" id="1360"/>
    <lineage>
        <taxon>Bacteria</taxon>
        <taxon>Bacillati</taxon>
        <taxon>Bacillota</taxon>
        <taxon>Bacilli</taxon>
        <taxon>Lactobacillales</taxon>
        <taxon>Streptococcaceae</taxon>
        <taxon>Lactococcus</taxon>
    </lineage>
</organism>
<dbReference type="AlphaFoldDB" id="A0A0V8EU30"/>
<dbReference type="InterPro" id="IPR036390">
    <property type="entry name" value="WH_DNA-bd_sf"/>
</dbReference>
<comment type="caution">
    <text evidence="8">The sequence shown here is derived from an EMBL/GenBank/DDBJ whole genome shotgun (WGS) entry which is preliminary data.</text>
</comment>
<dbReference type="Gene3D" id="1.10.10.10">
    <property type="entry name" value="Winged helix-like DNA-binding domain superfamily/Winged helix DNA-binding domain"/>
    <property type="match status" value="1"/>
</dbReference>
<evidence type="ECO:0000259" key="7">
    <source>
        <dbReference type="Pfam" id="PF03444"/>
    </source>
</evidence>
<evidence type="ECO:0000259" key="6">
    <source>
        <dbReference type="Pfam" id="PF01628"/>
    </source>
</evidence>
<protein>
    <recommendedName>
        <fullName evidence="5">Heat-inducible transcription repressor HrcA</fullName>
    </recommendedName>
</protein>
<keyword evidence="3 5" id="KW-0346">Stress response</keyword>
<evidence type="ECO:0000256" key="2">
    <source>
        <dbReference type="ARBA" id="ARBA00023015"/>
    </source>
</evidence>
<reference evidence="9" key="1">
    <citation type="submission" date="2015-10" db="EMBL/GenBank/DDBJ databases">
        <title>Draft Genome Sequences of 11 Lactococcus lactis subspecies cremoris strains.</title>
        <authorList>
            <person name="Wels M."/>
            <person name="Backus L."/>
            <person name="Boekhorst J."/>
            <person name="Dijkstra A."/>
            <person name="Beerthuizen M."/>
            <person name="Kelly W."/>
            <person name="Siezen R."/>
            <person name="Bachmann H."/>
            <person name="Van Hijum S."/>
        </authorList>
    </citation>
    <scope>NUCLEOTIDE SEQUENCE [LARGE SCALE GENOMIC DNA]</scope>
    <source>
        <strain evidence="9">N42</strain>
    </source>
</reference>
<dbReference type="GO" id="GO:0045892">
    <property type="term" value="P:negative regulation of DNA-templated transcription"/>
    <property type="evidence" value="ECO:0007669"/>
    <property type="project" value="UniProtKB-UniRule"/>
</dbReference>
<dbReference type="Proteomes" id="UP000052991">
    <property type="component" value="Unassembled WGS sequence"/>
</dbReference>
<dbReference type="HAMAP" id="MF_00081">
    <property type="entry name" value="HrcA"/>
    <property type="match status" value="1"/>
</dbReference>